<reference evidence="2 3" key="2">
    <citation type="journal article" date="2012" name="Stand. Genomic Sci.">
        <title>Complete genome sequence of the aquatic bacterium Runella slithyformis type strain (LSU 4(T)).</title>
        <authorList>
            <person name="Copeland A."/>
            <person name="Zhang X."/>
            <person name="Misra M."/>
            <person name="Lapidus A."/>
            <person name="Nolan M."/>
            <person name="Lucas S."/>
            <person name="Deshpande S."/>
            <person name="Cheng J.F."/>
            <person name="Tapia R."/>
            <person name="Goodwin L.A."/>
            <person name="Pitluck S."/>
            <person name="Liolios K."/>
            <person name="Pagani I."/>
            <person name="Ivanova N."/>
            <person name="Mikhailova N."/>
            <person name="Pati A."/>
            <person name="Chen A."/>
            <person name="Palaniappan K."/>
            <person name="Land M."/>
            <person name="Hauser L."/>
            <person name="Pan C."/>
            <person name="Jeffries C.D."/>
            <person name="Detter J.C."/>
            <person name="Brambilla E.M."/>
            <person name="Rohde M."/>
            <person name="Djao O.D."/>
            <person name="Goker M."/>
            <person name="Sikorski J."/>
            <person name="Tindall B.J."/>
            <person name="Woyke T."/>
            <person name="Bristow J."/>
            <person name="Eisen J.A."/>
            <person name="Markowitz V."/>
            <person name="Hugenholtz P."/>
            <person name="Kyrpides N.C."/>
            <person name="Klenk H.P."/>
            <person name="Mavromatis K."/>
        </authorList>
    </citation>
    <scope>NUCLEOTIDE SEQUENCE [LARGE SCALE GENOMIC DNA]</scope>
    <source>
        <strain evidence="3">ATCC 29530 / DSM 19594 / LMG 11500 / NCIMB 11436 / LSU 4</strain>
    </source>
</reference>
<keyword evidence="3" id="KW-1185">Reference proteome</keyword>
<dbReference type="Pfam" id="PF17314">
    <property type="entry name" value="DUF5360"/>
    <property type="match status" value="1"/>
</dbReference>
<keyword evidence="1" id="KW-0812">Transmembrane</keyword>
<evidence type="ECO:0000313" key="3">
    <source>
        <dbReference type="Proteomes" id="UP000000493"/>
    </source>
</evidence>
<keyword evidence="1" id="KW-1133">Transmembrane helix</keyword>
<organism evidence="2 3">
    <name type="scientific">Runella slithyformis (strain ATCC 29530 / DSM 19594 / LMG 11500 / NCIMB 11436 / LSU 4)</name>
    <dbReference type="NCBI Taxonomy" id="761193"/>
    <lineage>
        <taxon>Bacteria</taxon>
        <taxon>Pseudomonadati</taxon>
        <taxon>Bacteroidota</taxon>
        <taxon>Cytophagia</taxon>
        <taxon>Cytophagales</taxon>
        <taxon>Spirosomataceae</taxon>
        <taxon>Runella</taxon>
    </lineage>
</organism>
<proteinExistence type="predicted"/>
<sequence length="133" mass="15802">MKEHKTLRSLFWVIDSGFIIYWAITFSGLIPSEYLYNDYSNPLLVDWNWSFFPLDTAISITGFSSLYLRNRQKPIWLVWAIISLTLTFCSGLQAVSFWGLRGDFSWIWWLPNLFLMAYPIIFIPRLLQKSTFR</sequence>
<dbReference type="InterPro" id="IPR020348">
    <property type="entry name" value="Uncharacterised_YvaD"/>
</dbReference>
<feature type="transmembrane region" description="Helical" evidence="1">
    <location>
        <begin position="12"/>
        <end position="30"/>
    </location>
</feature>
<feature type="transmembrane region" description="Helical" evidence="1">
    <location>
        <begin position="75"/>
        <end position="100"/>
    </location>
</feature>
<name>A0A7U3ZMP6_RUNSL</name>
<gene>
    <name evidence="2" type="ordered locus">Runsl_3689</name>
</gene>
<accession>A0A7U3ZMP6</accession>
<dbReference type="KEGG" id="rsi:Runsl_3689"/>
<feature type="transmembrane region" description="Helical" evidence="1">
    <location>
        <begin position="106"/>
        <end position="127"/>
    </location>
</feature>
<reference evidence="3" key="1">
    <citation type="submission" date="2011-06" db="EMBL/GenBank/DDBJ databases">
        <title>The complete genome of chromosome of Runella slithyformis DSM 19594.</title>
        <authorList>
            <consortium name="US DOE Joint Genome Institute (JGI-PGF)"/>
            <person name="Lucas S."/>
            <person name="Han J."/>
            <person name="Lapidus A."/>
            <person name="Bruce D."/>
            <person name="Goodwin L."/>
            <person name="Pitluck S."/>
            <person name="Peters L."/>
            <person name="Kyrpides N."/>
            <person name="Mavromatis K."/>
            <person name="Ivanova N."/>
            <person name="Ovchinnikova G."/>
            <person name="Zhang X."/>
            <person name="Misra M."/>
            <person name="Detter J.C."/>
            <person name="Tapia R."/>
            <person name="Han C."/>
            <person name="Land M."/>
            <person name="Hauser L."/>
            <person name="Markowitz V."/>
            <person name="Cheng J.-F."/>
            <person name="Hugenholtz P."/>
            <person name="Woyke T."/>
            <person name="Wu D."/>
            <person name="Tindall B."/>
            <person name="Faehrich R."/>
            <person name="Brambilla E."/>
            <person name="Klenk H.-P."/>
            <person name="Eisen J.A."/>
        </authorList>
    </citation>
    <scope>NUCLEOTIDE SEQUENCE [LARGE SCALE GENOMIC DNA]</scope>
    <source>
        <strain evidence="3">ATCC 29530 / DSM 19594 / LMG 11500 / NCIMB 11436 / LSU 4</strain>
    </source>
</reference>
<keyword evidence="1" id="KW-0472">Membrane</keyword>
<dbReference type="Proteomes" id="UP000000493">
    <property type="component" value="Chromosome"/>
</dbReference>
<feature type="transmembrane region" description="Helical" evidence="1">
    <location>
        <begin position="50"/>
        <end position="68"/>
    </location>
</feature>
<dbReference type="RefSeq" id="WP_013929350.1">
    <property type="nucleotide sequence ID" value="NC_015703.1"/>
</dbReference>
<evidence type="ECO:0000256" key="1">
    <source>
        <dbReference type="SAM" id="Phobius"/>
    </source>
</evidence>
<protein>
    <submittedName>
        <fullName evidence="2">YvaD family protein</fullName>
    </submittedName>
</protein>
<dbReference type="EMBL" id="CP002859">
    <property type="protein sequence ID" value="AEI50047.1"/>
    <property type="molecule type" value="Genomic_DNA"/>
</dbReference>
<dbReference type="AlphaFoldDB" id="A0A7U3ZMP6"/>
<evidence type="ECO:0000313" key="2">
    <source>
        <dbReference type="EMBL" id="AEI50047.1"/>
    </source>
</evidence>